<evidence type="ECO:0000256" key="4">
    <source>
        <dbReference type="ARBA" id="ARBA00022989"/>
    </source>
</evidence>
<evidence type="ECO:0000256" key="2">
    <source>
        <dbReference type="ARBA" id="ARBA00007362"/>
    </source>
</evidence>
<dbReference type="PANTHER" id="PTHR32322">
    <property type="entry name" value="INNER MEMBRANE TRANSPORTER"/>
    <property type="match status" value="1"/>
</dbReference>
<dbReference type="InterPro" id="IPR000620">
    <property type="entry name" value="EamA_dom"/>
</dbReference>
<feature type="transmembrane region" description="Helical" evidence="6">
    <location>
        <begin position="184"/>
        <end position="205"/>
    </location>
</feature>
<keyword evidence="3 6" id="KW-0812">Transmembrane</keyword>
<feature type="transmembrane region" description="Helical" evidence="6">
    <location>
        <begin position="153"/>
        <end position="172"/>
    </location>
</feature>
<feature type="transmembrane region" description="Helical" evidence="6">
    <location>
        <begin position="92"/>
        <end position="114"/>
    </location>
</feature>
<evidence type="ECO:0000256" key="6">
    <source>
        <dbReference type="SAM" id="Phobius"/>
    </source>
</evidence>
<comment type="caution">
    <text evidence="8">The sequence shown here is derived from an EMBL/GenBank/DDBJ whole genome shotgun (WGS) entry which is preliminary data.</text>
</comment>
<dbReference type="PROSITE" id="PS51257">
    <property type="entry name" value="PROKAR_LIPOPROTEIN"/>
    <property type="match status" value="1"/>
</dbReference>
<dbReference type="PANTHER" id="PTHR32322:SF2">
    <property type="entry name" value="EAMA DOMAIN-CONTAINING PROTEIN"/>
    <property type="match status" value="1"/>
</dbReference>
<protein>
    <submittedName>
        <fullName evidence="8">Drug/metabolite transporter (DMT)-like permease</fullName>
    </submittedName>
</protein>
<feature type="transmembrane region" description="Helical" evidence="6">
    <location>
        <begin position="271"/>
        <end position="288"/>
    </location>
</feature>
<feature type="transmembrane region" description="Helical" evidence="6">
    <location>
        <begin position="123"/>
        <end position="141"/>
    </location>
</feature>
<name>A0ABS2NJ98_9BACI</name>
<keyword evidence="9" id="KW-1185">Reference proteome</keyword>
<feature type="domain" description="EamA" evidence="7">
    <location>
        <begin position="153"/>
        <end position="285"/>
    </location>
</feature>
<dbReference type="RefSeq" id="WP_205175179.1">
    <property type="nucleotide sequence ID" value="NZ_JAFBDZ010000006.1"/>
</dbReference>
<feature type="transmembrane region" description="Helical" evidence="6">
    <location>
        <begin position="217"/>
        <end position="235"/>
    </location>
</feature>
<evidence type="ECO:0000256" key="1">
    <source>
        <dbReference type="ARBA" id="ARBA00004127"/>
    </source>
</evidence>
<gene>
    <name evidence="8" type="ORF">JOC86_004517</name>
</gene>
<feature type="transmembrane region" description="Helical" evidence="6">
    <location>
        <begin position="247"/>
        <end position="265"/>
    </location>
</feature>
<evidence type="ECO:0000313" key="8">
    <source>
        <dbReference type="EMBL" id="MBM7587942.1"/>
    </source>
</evidence>
<evidence type="ECO:0000256" key="3">
    <source>
        <dbReference type="ARBA" id="ARBA00022692"/>
    </source>
</evidence>
<sequence length="300" mass="32727">MKPLHYSLFVLIGACSYGVHASIVKLGFGAGFSIYHITVSQYLLGFLMLLLLYFFSPKAKMKVRQTLSLFSVGLLVCITGIFYGLSLERVSAAIAVVMLFQFTWIGVLIEAIYLKKLPSRKKILSVAVLWIGTVLAGGIGSSTGFDWRTDWDGILYGFIAAITFALFIFFSGKVAIEIPTMQRSLMIAVGGLIFLLFLFKPTFIIDGTVITSGLWKYGLLLGLFGTILPILFFAIGTPHLESGISTIVGAAELPAAVIAAMIILHELVTPLQGLGVLLILIGIVIPQYNGRRRRRVKSVL</sequence>
<dbReference type="Proteomes" id="UP001646157">
    <property type="component" value="Unassembled WGS sequence"/>
</dbReference>
<comment type="similarity">
    <text evidence="2">Belongs to the EamA transporter family.</text>
</comment>
<comment type="subcellular location">
    <subcellularLocation>
        <location evidence="1">Endomembrane system</location>
        <topology evidence="1">Multi-pass membrane protein</topology>
    </subcellularLocation>
</comment>
<accession>A0ABS2NJ98</accession>
<keyword evidence="4 6" id="KW-1133">Transmembrane helix</keyword>
<feature type="transmembrane region" description="Helical" evidence="6">
    <location>
        <begin position="31"/>
        <end position="55"/>
    </location>
</feature>
<proteinExistence type="inferred from homology"/>
<reference evidence="8 9" key="1">
    <citation type="submission" date="2021-01" db="EMBL/GenBank/DDBJ databases">
        <title>Genomic Encyclopedia of Type Strains, Phase IV (KMG-IV): sequencing the most valuable type-strain genomes for metagenomic binning, comparative biology and taxonomic classification.</title>
        <authorList>
            <person name="Goeker M."/>
        </authorList>
    </citation>
    <scope>NUCLEOTIDE SEQUENCE [LARGE SCALE GENOMIC DNA]</scope>
    <source>
        <strain evidence="8 9">DSM 24834</strain>
    </source>
</reference>
<evidence type="ECO:0000256" key="5">
    <source>
        <dbReference type="ARBA" id="ARBA00023136"/>
    </source>
</evidence>
<dbReference type="SUPFAM" id="SSF103481">
    <property type="entry name" value="Multidrug resistance efflux transporter EmrE"/>
    <property type="match status" value="2"/>
</dbReference>
<dbReference type="InterPro" id="IPR050638">
    <property type="entry name" value="AA-Vitamin_Transporters"/>
</dbReference>
<organism evidence="8 9">
    <name type="scientific">Rossellomorea pakistanensis</name>
    <dbReference type="NCBI Taxonomy" id="992288"/>
    <lineage>
        <taxon>Bacteria</taxon>
        <taxon>Bacillati</taxon>
        <taxon>Bacillota</taxon>
        <taxon>Bacilli</taxon>
        <taxon>Bacillales</taxon>
        <taxon>Bacillaceae</taxon>
        <taxon>Rossellomorea</taxon>
    </lineage>
</organism>
<dbReference type="EMBL" id="JAFBDZ010000006">
    <property type="protein sequence ID" value="MBM7587942.1"/>
    <property type="molecule type" value="Genomic_DNA"/>
</dbReference>
<keyword evidence="5 6" id="KW-0472">Membrane</keyword>
<dbReference type="InterPro" id="IPR037185">
    <property type="entry name" value="EmrE-like"/>
</dbReference>
<dbReference type="Pfam" id="PF00892">
    <property type="entry name" value="EamA"/>
    <property type="match status" value="1"/>
</dbReference>
<evidence type="ECO:0000259" key="7">
    <source>
        <dbReference type="Pfam" id="PF00892"/>
    </source>
</evidence>
<evidence type="ECO:0000313" key="9">
    <source>
        <dbReference type="Proteomes" id="UP001646157"/>
    </source>
</evidence>
<feature type="transmembrane region" description="Helical" evidence="6">
    <location>
        <begin position="67"/>
        <end position="86"/>
    </location>
</feature>